<reference evidence="1 2" key="1">
    <citation type="submission" date="2018-06" db="EMBL/GenBank/DDBJ databases">
        <title>Genomic Encyclopedia of Archaeal and Bacterial Type Strains, Phase II (KMG-II): from individual species to whole genera.</title>
        <authorList>
            <person name="Goeker M."/>
        </authorList>
    </citation>
    <scope>NUCLEOTIDE SEQUENCE [LARGE SCALE GENOMIC DNA]</scope>
    <source>
        <strain evidence="1 2">DSM 6779</strain>
    </source>
</reference>
<evidence type="ECO:0000313" key="1">
    <source>
        <dbReference type="EMBL" id="PZX13415.1"/>
    </source>
</evidence>
<evidence type="ECO:0000313" key="2">
    <source>
        <dbReference type="Proteomes" id="UP000249239"/>
    </source>
</evidence>
<organism evidence="1 2">
    <name type="scientific">Breznakibacter xylanolyticus</name>
    <dbReference type="NCBI Taxonomy" id="990"/>
    <lineage>
        <taxon>Bacteria</taxon>
        <taxon>Pseudomonadati</taxon>
        <taxon>Bacteroidota</taxon>
        <taxon>Bacteroidia</taxon>
        <taxon>Marinilabiliales</taxon>
        <taxon>Marinilabiliaceae</taxon>
        <taxon>Breznakibacter</taxon>
    </lineage>
</organism>
<comment type="caution">
    <text evidence="1">The sequence shown here is derived from an EMBL/GenBank/DDBJ whole genome shotgun (WGS) entry which is preliminary data.</text>
</comment>
<dbReference type="EMBL" id="QKZK01000026">
    <property type="protein sequence ID" value="PZX13415.1"/>
    <property type="molecule type" value="Genomic_DNA"/>
</dbReference>
<keyword evidence="2" id="KW-1185">Reference proteome</keyword>
<dbReference type="PROSITE" id="PS51257">
    <property type="entry name" value="PROKAR_LIPOPROTEIN"/>
    <property type="match status" value="1"/>
</dbReference>
<name>A0A2W7MZ50_9BACT</name>
<gene>
    <name evidence="1" type="ORF">LX69_02671</name>
</gene>
<dbReference type="RefSeq" id="WP_111446512.1">
    <property type="nucleotide sequence ID" value="NZ_QKZK01000026.1"/>
</dbReference>
<accession>A0A2W7MZ50</accession>
<dbReference type="Pfam" id="PF17170">
    <property type="entry name" value="DUF5128"/>
    <property type="match status" value="1"/>
</dbReference>
<dbReference type="Proteomes" id="UP000249239">
    <property type="component" value="Unassembled WGS sequence"/>
</dbReference>
<dbReference type="AlphaFoldDB" id="A0A2W7MZ50"/>
<proteinExistence type="predicted"/>
<sequence length="388" mass="44859">MRIIVIKLSMIIVLILAACNDNKLPKNEDIKVITLLFDEEAEMKASDFVQSTRVVLLEDTDETMIGTISKVDVVDSLLIITDKNTCSVLTYDFDGHLVAKINFKGRGPGEYQHITTTWVNHDTKEVAIYDNSQMKILLYTLHGELVKDYRSPSHIQGLALHGDHGYYYRSMDGYYDDAMKPTNFHLIMTSPDSLRLELQREFWLDNSSYLPFEPFLRSNGKILLLTPGEQNIYELSGMDMHLRYHVELKPNPMWVDDNFRSIITYEDYTKFRKINMGKLGHVRFMGGDRYFLFNATKQLDEVRGKGCLFIYDTKEDRIVQSGHSIYNDLGPYDMTNNLKFFNDSLWISVAYQYEYPPNVLDTIARIEGLDFSKSINPVVVISKLNLDK</sequence>
<dbReference type="OrthoDB" id="823219at2"/>
<protein>
    <submittedName>
        <fullName evidence="1">6-bladed beta-propeller protein</fullName>
    </submittedName>
</protein>